<dbReference type="Proteomes" id="UP000824469">
    <property type="component" value="Unassembled WGS sequence"/>
</dbReference>
<dbReference type="AlphaFoldDB" id="A0AA38LF42"/>
<reference evidence="1 2" key="1">
    <citation type="journal article" date="2021" name="Nat. Plants">
        <title>The Taxus genome provides insights into paclitaxel biosynthesis.</title>
        <authorList>
            <person name="Xiong X."/>
            <person name="Gou J."/>
            <person name="Liao Q."/>
            <person name="Li Y."/>
            <person name="Zhou Q."/>
            <person name="Bi G."/>
            <person name="Li C."/>
            <person name="Du R."/>
            <person name="Wang X."/>
            <person name="Sun T."/>
            <person name="Guo L."/>
            <person name="Liang H."/>
            <person name="Lu P."/>
            <person name="Wu Y."/>
            <person name="Zhang Z."/>
            <person name="Ro D.K."/>
            <person name="Shang Y."/>
            <person name="Huang S."/>
            <person name="Yan J."/>
        </authorList>
    </citation>
    <scope>NUCLEOTIDE SEQUENCE [LARGE SCALE GENOMIC DNA]</scope>
    <source>
        <strain evidence="1">Ta-2019</strain>
    </source>
</reference>
<protein>
    <submittedName>
        <fullName evidence="1">Uncharacterized protein</fullName>
    </submittedName>
</protein>
<gene>
    <name evidence="1" type="ORF">KI387_017187</name>
</gene>
<feature type="non-terminal residue" evidence="1">
    <location>
        <position position="1"/>
    </location>
</feature>
<name>A0AA38LF42_TAXCH</name>
<dbReference type="EMBL" id="JAHRHJ020000003">
    <property type="protein sequence ID" value="KAH9322548.1"/>
    <property type="molecule type" value="Genomic_DNA"/>
</dbReference>
<accession>A0AA38LF42</accession>
<proteinExistence type="predicted"/>
<comment type="caution">
    <text evidence="1">The sequence shown here is derived from an EMBL/GenBank/DDBJ whole genome shotgun (WGS) entry which is preliminary data.</text>
</comment>
<sequence length="58" mass="6637">VRNDQRVVRLSNRLIEVGLEECEFDLDYKGIHLKYGFDFLGVNLNAPNGNDEPKEISS</sequence>
<organism evidence="1 2">
    <name type="scientific">Taxus chinensis</name>
    <name type="common">Chinese yew</name>
    <name type="synonym">Taxus wallichiana var. chinensis</name>
    <dbReference type="NCBI Taxonomy" id="29808"/>
    <lineage>
        <taxon>Eukaryota</taxon>
        <taxon>Viridiplantae</taxon>
        <taxon>Streptophyta</taxon>
        <taxon>Embryophyta</taxon>
        <taxon>Tracheophyta</taxon>
        <taxon>Spermatophyta</taxon>
        <taxon>Pinopsida</taxon>
        <taxon>Pinidae</taxon>
        <taxon>Conifers II</taxon>
        <taxon>Cupressales</taxon>
        <taxon>Taxaceae</taxon>
        <taxon>Taxus</taxon>
    </lineage>
</organism>
<keyword evidence="2" id="KW-1185">Reference proteome</keyword>
<evidence type="ECO:0000313" key="2">
    <source>
        <dbReference type="Proteomes" id="UP000824469"/>
    </source>
</evidence>
<evidence type="ECO:0000313" key="1">
    <source>
        <dbReference type="EMBL" id="KAH9322548.1"/>
    </source>
</evidence>